<proteinExistence type="predicted"/>
<protein>
    <submittedName>
        <fullName evidence="1">Uncharacterized protein</fullName>
    </submittedName>
</protein>
<comment type="caution">
    <text evidence="1">The sequence shown here is derived from an EMBL/GenBank/DDBJ whole genome shotgun (WGS) entry which is preliminary data.</text>
</comment>
<gene>
    <name evidence="1" type="ORF">BLA17378_04529</name>
</gene>
<evidence type="ECO:0000313" key="2">
    <source>
        <dbReference type="Proteomes" id="UP000494120"/>
    </source>
</evidence>
<sequence length="163" mass="18113">MSDVPTIFNGEMQLMNWGESSANGAWVKFWITPEDLEAFRHLKCKSGKIAGHRVAAVLVEIGDDERPVQRDTTATGNNTAKGGALAVLAGRLCADERFWGFLLSEYGVTLHAGQAPNESAQWVREQCGVDSRAELDHNEAAAEAFHRIIRGPWQKYCQQRGWK</sequence>
<dbReference type="RefSeq" id="WP_174958596.1">
    <property type="nucleotide sequence ID" value="NZ_CABVQG010000016.1"/>
</dbReference>
<evidence type="ECO:0000313" key="1">
    <source>
        <dbReference type="EMBL" id="VWC90412.1"/>
    </source>
</evidence>
<keyword evidence="2" id="KW-1185">Reference proteome</keyword>
<organism evidence="1 2">
    <name type="scientific">Burkholderia aenigmatica</name>
    <dbReference type="NCBI Taxonomy" id="2015348"/>
    <lineage>
        <taxon>Bacteria</taxon>
        <taxon>Pseudomonadati</taxon>
        <taxon>Pseudomonadota</taxon>
        <taxon>Betaproteobacteria</taxon>
        <taxon>Burkholderiales</taxon>
        <taxon>Burkholderiaceae</taxon>
        <taxon>Burkholderia</taxon>
        <taxon>Burkholderia cepacia complex</taxon>
    </lineage>
</organism>
<accession>A0ABY6XVL9</accession>
<name>A0ABY6XVL9_9BURK</name>
<reference evidence="1 2" key="1">
    <citation type="submission" date="2019-09" db="EMBL/GenBank/DDBJ databases">
        <authorList>
            <person name="Depoorter E."/>
        </authorList>
    </citation>
    <scope>NUCLEOTIDE SEQUENCE [LARGE SCALE GENOMIC DNA]</scope>
    <source>
        <strain evidence="1 2">R-17378</strain>
    </source>
</reference>
<dbReference type="EMBL" id="CABVQG010000016">
    <property type="protein sequence ID" value="VWC90412.1"/>
    <property type="molecule type" value="Genomic_DNA"/>
</dbReference>
<dbReference type="Proteomes" id="UP000494120">
    <property type="component" value="Unassembled WGS sequence"/>
</dbReference>